<dbReference type="EMBL" id="CAADRP010001821">
    <property type="protein sequence ID" value="VFU53999.1"/>
    <property type="molecule type" value="Genomic_DNA"/>
</dbReference>
<dbReference type="GO" id="GO:1990414">
    <property type="term" value="P:replication-born double-strand break repair via sister chromatid exchange"/>
    <property type="evidence" value="ECO:0007669"/>
    <property type="project" value="TreeGrafter"/>
</dbReference>
<name>A0A6N2MNI7_SALVM</name>
<proteinExistence type="predicted"/>
<evidence type="ECO:0000259" key="3">
    <source>
        <dbReference type="Pfam" id="PF04825"/>
    </source>
</evidence>
<dbReference type="AlphaFoldDB" id="A0A6N2MNI7"/>
<evidence type="ECO:0000256" key="1">
    <source>
        <dbReference type="ARBA" id="ARBA00004123"/>
    </source>
</evidence>
<feature type="domain" description="Rad21/Rec8-like protein N-terminal" evidence="3">
    <location>
        <begin position="8"/>
        <end position="39"/>
    </location>
</feature>
<protein>
    <recommendedName>
        <fullName evidence="3">Rad21/Rec8-like protein N-terminal domain-containing protein</fullName>
    </recommendedName>
</protein>
<comment type="subcellular location">
    <subcellularLocation>
        <location evidence="1">Nucleus</location>
    </subcellularLocation>
</comment>
<dbReference type="Pfam" id="PF04825">
    <property type="entry name" value="Rad21_Rec8_N"/>
    <property type="match status" value="1"/>
</dbReference>
<reference evidence="4" key="1">
    <citation type="submission" date="2019-03" db="EMBL/GenBank/DDBJ databases">
        <authorList>
            <person name="Mank J."/>
            <person name="Almeida P."/>
        </authorList>
    </citation>
    <scope>NUCLEOTIDE SEQUENCE</scope>
    <source>
        <strain evidence="4">78183</strain>
    </source>
</reference>
<dbReference type="GO" id="GO:0005634">
    <property type="term" value="C:nucleus"/>
    <property type="evidence" value="ECO:0007669"/>
    <property type="project" value="UniProtKB-SubCell"/>
</dbReference>
<dbReference type="InterPro" id="IPR006910">
    <property type="entry name" value="Rad21_Rec8_N"/>
</dbReference>
<dbReference type="InterPro" id="IPR039781">
    <property type="entry name" value="Rad21/Rec8-like"/>
</dbReference>
<dbReference type="PANTHER" id="PTHR12585:SF73">
    <property type="entry name" value="SISTER CHROMATID COHESION 1 PROTEIN 2"/>
    <property type="match status" value="1"/>
</dbReference>
<dbReference type="GO" id="GO:0008278">
    <property type="term" value="C:cohesin complex"/>
    <property type="evidence" value="ECO:0007669"/>
    <property type="project" value="InterPro"/>
</dbReference>
<accession>A0A6N2MNI7</accession>
<dbReference type="GO" id="GO:0007062">
    <property type="term" value="P:sister chromatid cohesion"/>
    <property type="evidence" value="ECO:0007669"/>
    <property type="project" value="InterPro"/>
</dbReference>
<sequence>MLVHTGYLLGVVRIYSKKAEYLFDDCNKVLLNIKDFVLSNKDGILVETLQAPYFSITLPERFELHALIWRLLKILDHCEEFVACGDTWSADYSMNEEYGT</sequence>
<evidence type="ECO:0000256" key="2">
    <source>
        <dbReference type="ARBA" id="ARBA00023242"/>
    </source>
</evidence>
<dbReference type="GO" id="GO:0003682">
    <property type="term" value="F:chromatin binding"/>
    <property type="evidence" value="ECO:0007669"/>
    <property type="project" value="TreeGrafter"/>
</dbReference>
<dbReference type="PANTHER" id="PTHR12585">
    <property type="entry name" value="SCC1 / RAD21 FAMILY MEMBER"/>
    <property type="match status" value="1"/>
</dbReference>
<gene>
    <name evidence="4" type="ORF">SVIM_LOCUS375695</name>
</gene>
<organism evidence="4">
    <name type="scientific">Salix viminalis</name>
    <name type="common">Common osier</name>
    <name type="synonym">Basket willow</name>
    <dbReference type="NCBI Taxonomy" id="40686"/>
    <lineage>
        <taxon>Eukaryota</taxon>
        <taxon>Viridiplantae</taxon>
        <taxon>Streptophyta</taxon>
        <taxon>Embryophyta</taxon>
        <taxon>Tracheophyta</taxon>
        <taxon>Spermatophyta</taxon>
        <taxon>Magnoliopsida</taxon>
        <taxon>eudicotyledons</taxon>
        <taxon>Gunneridae</taxon>
        <taxon>Pentapetalae</taxon>
        <taxon>rosids</taxon>
        <taxon>fabids</taxon>
        <taxon>Malpighiales</taxon>
        <taxon>Salicaceae</taxon>
        <taxon>Saliceae</taxon>
        <taxon>Salix</taxon>
    </lineage>
</organism>
<keyword evidence="2" id="KW-0539">Nucleus</keyword>
<evidence type="ECO:0000313" key="4">
    <source>
        <dbReference type="EMBL" id="VFU53999.1"/>
    </source>
</evidence>